<dbReference type="EMBL" id="QLNQ01000001">
    <property type="protein sequence ID" value="RCK67229.1"/>
    <property type="molecule type" value="Genomic_DNA"/>
</dbReference>
<protein>
    <submittedName>
        <fullName evidence="5">Uncharacterized protein</fullName>
    </submittedName>
</protein>
<keyword evidence="3" id="KW-0862">Zinc</keyword>
<evidence type="ECO:0000256" key="3">
    <source>
        <dbReference type="ARBA" id="ARBA00022833"/>
    </source>
</evidence>
<proteinExistence type="inferred from homology"/>
<sequence length="176" mass="20290">MVKFLLKVQAELSNVTDLEPKNTPQAPYEYTFEIECTKCRTKHDKLIQINSFEKHEISGSRGDASFIFRCRECKNEHSINIVPTGEKLRAEEEEEEEEEGSGKGRKKDKWVSLLEIDSRGLDFLRFVPNGEFQCVGTETGTVFDEVDLSEGEWYDVDENTNDEVSIVDVKWEISRT</sequence>
<dbReference type="SUPFAM" id="SSF141678">
    <property type="entry name" value="MAL13P1.257-like"/>
    <property type="match status" value="1"/>
</dbReference>
<evidence type="ECO:0000313" key="6">
    <source>
        <dbReference type="Proteomes" id="UP000253472"/>
    </source>
</evidence>
<organism evidence="5 6">
    <name type="scientific">Candida viswanathii</name>
    <dbReference type="NCBI Taxonomy" id="5486"/>
    <lineage>
        <taxon>Eukaryota</taxon>
        <taxon>Fungi</taxon>
        <taxon>Dikarya</taxon>
        <taxon>Ascomycota</taxon>
        <taxon>Saccharomycotina</taxon>
        <taxon>Pichiomycetes</taxon>
        <taxon>Debaryomycetaceae</taxon>
        <taxon>Candida/Lodderomyces clade</taxon>
        <taxon>Candida</taxon>
    </lineage>
</organism>
<evidence type="ECO:0000256" key="2">
    <source>
        <dbReference type="ARBA" id="ARBA00022723"/>
    </source>
</evidence>
<keyword evidence="6" id="KW-1185">Reference proteome</keyword>
<accession>A0A367YNU3</accession>
<comment type="caution">
    <text evidence="5">The sequence shown here is derived from an EMBL/GenBank/DDBJ whole genome shotgun (WGS) entry which is preliminary data.</text>
</comment>
<dbReference type="Proteomes" id="UP000253472">
    <property type="component" value="Unassembled WGS sequence"/>
</dbReference>
<keyword evidence="2" id="KW-0479">Metal-binding</keyword>
<dbReference type="OrthoDB" id="10248838at2759"/>
<dbReference type="Pfam" id="PF05907">
    <property type="entry name" value="CXXC_Zn-b_euk"/>
    <property type="match status" value="1"/>
</dbReference>
<evidence type="ECO:0000313" key="5">
    <source>
        <dbReference type="EMBL" id="RCK67229.1"/>
    </source>
</evidence>
<feature type="region of interest" description="Disordered" evidence="4">
    <location>
        <begin position="84"/>
        <end position="105"/>
    </location>
</feature>
<dbReference type="InterPro" id="IPR008584">
    <property type="entry name" value="CXXC_Zn-binding_euk"/>
</dbReference>
<dbReference type="PANTHER" id="PTHR12857">
    <property type="entry name" value="CXXC MOTIF CONTAINING ZINC BINDING PROTEIN"/>
    <property type="match status" value="1"/>
</dbReference>
<comment type="similarity">
    <text evidence="1">Belongs to the UPF0587 family.</text>
</comment>
<dbReference type="PANTHER" id="PTHR12857:SF0">
    <property type="entry name" value="CXXC MOTIF CONTAINING ZINC BINDING PROTEIN"/>
    <property type="match status" value="1"/>
</dbReference>
<gene>
    <name evidence="5" type="ORF">Cantr_02497</name>
</gene>
<evidence type="ECO:0000256" key="4">
    <source>
        <dbReference type="SAM" id="MobiDB-lite"/>
    </source>
</evidence>
<evidence type="ECO:0000256" key="1">
    <source>
        <dbReference type="ARBA" id="ARBA00007818"/>
    </source>
</evidence>
<dbReference type="STRING" id="5486.A0A367YNU3"/>
<name>A0A367YNU3_9ASCO</name>
<dbReference type="AlphaFoldDB" id="A0A367YNU3"/>
<dbReference type="GO" id="GO:0008270">
    <property type="term" value="F:zinc ion binding"/>
    <property type="evidence" value="ECO:0007669"/>
    <property type="project" value="TreeGrafter"/>
</dbReference>
<reference evidence="5 6" key="1">
    <citation type="submission" date="2018-06" db="EMBL/GenBank/DDBJ databases">
        <title>Whole genome sequencing of Candida tropicalis (genome annotated by CSBL at Korea University).</title>
        <authorList>
            <person name="Ahn J."/>
        </authorList>
    </citation>
    <scope>NUCLEOTIDE SEQUENCE [LARGE SCALE GENOMIC DNA]</scope>
    <source>
        <strain evidence="5 6">ATCC 20962</strain>
    </source>
</reference>